<reference evidence="2" key="1">
    <citation type="journal article" date="2021" name="Nat. Commun.">
        <title>Genetic determinants of endophytism in the Arabidopsis root mycobiome.</title>
        <authorList>
            <person name="Mesny F."/>
            <person name="Miyauchi S."/>
            <person name="Thiergart T."/>
            <person name="Pickel B."/>
            <person name="Atanasova L."/>
            <person name="Karlsson M."/>
            <person name="Huettel B."/>
            <person name="Barry K.W."/>
            <person name="Haridas S."/>
            <person name="Chen C."/>
            <person name="Bauer D."/>
            <person name="Andreopoulos W."/>
            <person name="Pangilinan J."/>
            <person name="LaButti K."/>
            <person name="Riley R."/>
            <person name="Lipzen A."/>
            <person name="Clum A."/>
            <person name="Drula E."/>
            <person name="Henrissat B."/>
            <person name="Kohler A."/>
            <person name="Grigoriev I.V."/>
            <person name="Martin F.M."/>
            <person name="Hacquard S."/>
        </authorList>
    </citation>
    <scope>NUCLEOTIDE SEQUENCE</scope>
    <source>
        <strain evidence="2">MPI-SDFR-AT-0068</strain>
    </source>
</reference>
<name>A0A8K0RVI1_9HYPO</name>
<evidence type="ECO:0000313" key="2">
    <source>
        <dbReference type="EMBL" id="KAH7241819.1"/>
    </source>
</evidence>
<dbReference type="EMBL" id="JAGPXF010000005">
    <property type="protein sequence ID" value="KAH7241819.1"/>
    <property type="molecule type" value="Genomic_DNA"/>
</dbReference>
<keyword evidence="3" id="KW-1185">Reference proteome</keyword>
<keyword evidence="1" id="KW-0812">Transmembrane</keyword>
<protein>
    <submittedName>
        <fullName evidence="2">Uncharacterized protein</fullName>
    </submittedName>
</protein>
<feature type="transmembrane region" description="Helical" evidence="1">
    <location>
        <begin position="70"/>
        <end position="93"/>
    </location>
</feature>
<sequence>TTQTQPQSLIGYSLPYIIYTCINIYQYPKLSSTPSEEPPQPISTHTMAQFHHRPTGGDQVLMDERGKRDIIGVAFLATIFFVFWLASILNVAFHWDIMRHNPTNEIKAKVSQNIEMKPMKPKVSDNIESGLIKPKGSDDIESGLMKPKQSEDIISEWFISMYP</sequence>
<dbReference type="OrthoDB" id="10335600at2759"/>
<dbReference type="Proteomes" id="UP000813427">
    <property type="component" value="Unassembled WGS sequence"/>
</dbReference>
<keyword evidence="1" id="KW-1133">Transmembrane helix</keyword>
<comment type="caution">
    <text evidence="2">The sequence shown here is derived from an EMBL/GenBank/DDBJ whole genome shotgun (WGS) entry which is preliminary data.</text>
</comment>
<dbReference type="AlphaFoldDB" id="A0A8K0RVI1"/>
<feature type="non-terminal residue" evidence="2">
    <location>
        <position position="163"/>
    </location>
</feature>
<evidence type="ECO:0000256" key="1">
    <source>
        <dbReference type="SAM" id="Phobius"/>
    </source>
</evidence>
<gene>
    <name evidence="2" type="ORF">BKA59DRAFT_529542</name>
</gene>
<accession>A0A8K0RVI1</accession>
<proteinExistence type="predicted"/>
<evidence type="ECO:0000313" key="3">
    <source>
        <dbReference type="Proteomes" id="UP000813427"/>
    </source>
</evidence>
<keyword evidence="1" id="KW-0472">Membrane</keyword>
<organism evidence="2 3">
    <name type="scientific">Fusarium tricinctum</name>
    <dbReference type="NCBI Taxonomy" id="61284"/>
    <lineage>
        <taxon>Eukaryota</taxon>
        <taxon>Fungi</taxon>
        <taxon>Dikarya</taxon>
        <taxon>Ascomycota</taxon>
        <taxon>Pezizomycotina</taxon>
        <taxon>Sordariomycetes</taxon>
        <taxon>Hypocreomycetidae</taxon>
        <taxon>Hypocreales</taxon>
        <taxon>Nectriaceae</taxon>
        <taxon>Fusarium</taxon>
        <taxon>Fusarium tricinctum species complex</taxon>
    </lineage>
</organism>